<dbReference type="NCBIfam" id="TIGR01683">
    <property type="entry name" value="thiS"/>
    <property type="match status" value="1"/>
</dbReference>
<dbReference type="AlphaFoldDB" id="X5H3B3"/>
<dbReference type="InterPro" id="IPR003749">
    <property type="entry name" value="ThiS/MoaD-like"/>
</dbReference>
<sequence>MIIKVNDKNLEVADSCTLFDLVIRLDLDTSQLAIEVNRAIIPKSMYKEHALKAGDSIEIVEFVGGG</sequence>
<dbReference type="SUPFAM" id="SSF54285">
    <property type="entry name" value="MoaD/ThiS"/>
    <property type="match status" value="1"/>
</dbReference>
<dbReference type="Proteomes" id="UP000023755">
    <property type="component" value="Chromosome"/>
</dbReference>
<accession>X5H3B3</accession>
<keyword evidence="2" id="KW-1185">Reference proteome</keyword>
<name>X5H3B3_9RICK</name>
<dbReference type="PANTHER" id="PTHR34472:SF1">
    <property type="entry name" value="SULFUR CARRIER PROTEIN THIS"/>
    <property type="match status" value="1"/>
</dbReference>
<gene>
    <name evidence="1" type="primary">thiS</name>
    <name evidence="1" type="ORF">NHE_0046</name>
</gene>
<reference evidence="1 2" key="1">
    <citation type="submission" date="2014-03" db="EMBL/GenBank/DDBJ databases">
        <title>Sequencing and Comparison of Genomes and Transcriptome Profiles of Human Ehrlichiosis Agents.</title>
        <authorList>
            <person name="Lin M."/>
            <person name="Daugherty S.C."/>
            <person name="Nagaraj S."/>
            <person name="Cheng Z."/>
            <person name="Xiong Q."/>
            <person name="Lin F.-Y."/>
            <person name="Sengamalay N."/>
            <person name="Ott S."/>
            <person name="Godinez A."/>
            <person name="Tallon L.J."/>
            <person name="Sadzewicz L."/>
            <person name="Fraser C.M."/>
            <person name="Dunning Hotopp J.C."/>
            <person name="Rikihisa Y."/>
        </authorList>
    </citation>
    <scope>NUCLEOTIDE SEQUENCE [LARGE SCALE GENOMIC DNA]</scope>
    <source>
        <strain evidence="1 2">Oregon</strain>
    </source>
</reference>
<dbReference type="InterPro" id="IPR016155">
    <property type="entry name" value="Mopterin_synth/thiamin_S_b"/>
</dbReference>
<evidence type="ECO:0000313" key="1">
    <source>
        <dbReference type="EMBL" id="AHX11021.1"/>
    </source>
</evidence>
<evidence type="ECO:0000313" key="2">
    <source>
        <dbReference type="Proteomes" id="UP000023755"/>
    </source>
</evidence>
<protein>
    <submittedName>
        <fullName evidence="1">Thiamine biosynthesis protein ThiS</fullName>
    </submittedName>
</protein>
<dbReference type="KEGG" id="nhm:NHE_0046"/>
<dbReference type="OrthoDB" id="197113at2"/>
<dbReference type="PANTHER" id="PTHR34472">
    <property type="entry name" value="SULFUR CARRIER PROTEIN THIS"/>
    <property type="match status" value="1"/>
</dbReference>
<dbReference type="Pfam" id="PF02597">
    <property type="entry name" value="ThiS"/>
    <property type="match status" value="1"/>
</dbReference>
<organism evidence="1 2">
    <name type="scientific">Neorickettsia helminthoeca str. Oregon</name>
    <dbReference type="NCBI Taxonomy" id="1286528"/>
    <lineage>
        <taxon>Bacteria</taxon>
        <taxon>Pseudomonadati</taxon>
        <taxon>Pseudomonadota</taxon>
        <taxon>Alphaproteobacteria</taxon>
        <taxon>Rickettsiales</taxon>
        <taxon>Anaplasmataceae</taxon>
        <taxon>Neorickettsia</taxon>
    </lineage>
</organism>
<dbReference type="HOGENOM" id="CLU_174611_3_0_5"/>
<dbReference type="STRING" id="1286528.NHE_0046"/>
<dbReference type="InterPro" id="IPR012675">
    <property type="entry name" value="Beta-grasp_dom_sf"/>
</dbReference>
<dbReference type="Gene3D" id="3.10.20.30">
    <property type="match status" value="1"/>
</dbReference>
<dbReference type="CDD" id="cd00565">
    <property type="entry name" value="Ubl_ThiS"/>
    <property type="match status" value="1"/>
</dbReference>
<proteinExistence type="predicted"/>
<dbReference type="InterPro" id="IPR010035">
    <property type="entry name" value="Thi_S"/>
</dbReference>
<dbReference type="EMBL" id="CP007481">
    <property type="protein sequence ID" value="AHX11021.1"/>
    <property type="molecule type" value="Genomic_DNA"/>
</dbReference>
<dbReference type="RefSeq" id="WP_051579480.1">
    <property type="nucleotide sequence ID" value="NZ_CP007481.1"/>
</dbReference>